<reference evidence="9" key="1">
    <citation type="submission" date="2020-08" db="EMBL/GenBank/DDBJ databases">
        <title>Genome public.</title>
        <authorList>
            <person name="Liu C."/>
            <person name="Sun Q."/>
        </authorList>
    </citation>
    <scope>NUCLEOTIDE SEQUENCE</scope>
    <source>
        <strain evidence="9">NSJ-40</strain>
    </source>
</reference>
<protein>
    <recommendedName>
        <fullName evidence="4">Alanine racemase</fullName>
        <ecNumber evidence="4">5.1.1.1</ecNumber>
    </recommendedName>
</protein>
<dbReference type="InterPro" id="IPR011079">
    <property type="entry name" value="Ala_racemase_C"/>
</dbReference>
<dbReference type="SMART" id="SM01005">
    <property type="entry name" value="Ala_racemase_C"/>
    <property type="match status" value="1"/>
</dbReference>
<dbReference type="Pfam" id="PF01757">
    <property type="entry name" value="Acyl_transf_3"/>
    <property type="match status" value="1"/>
</dbReference>
<evidence type="ECO:0000313" key="10">
    <source>
        <dbReference type="Proteomes" id="UP000651482"/>
    </source>
</evidence>
<evidence type="ECO:0000313" key="9">
    <source>
        <dbReference type="EMBL" id="MBC8533662.1"/>
    </source>
</evidence>
<evidence type="ECO:0000256" key="3">
    <source>
        <dbReference type="ARBA" id="ARBA00023235"/>
    </source>
</evidence>
<feature type="transmembrane region" description="Helical" evidence="7">
    <location>
        <begin position="76"/>
        <end position="97"/>
    </location>
</feature>
<comment type="pathway">
    <text evidence="4">Amino-acid biosynthesis; D-alanine biosynthesis; D-alanine from L-alanine: step 1/1.</text>
</comment>
<feature type="active site" description="Proton acceptor; specific for L-alanine" evidence="4">
    <location>
        <position position="601"/>
    </location>
</feature>
<dbReference type="EC" id="5.1.1.1" evidence="4"/>
<dbReference type="SUPFAM" id="SSF51419">
    <property type="entry name" value="PLP-binding barrel"/>
    <property type="match status" value="1"/>
</dbReference>
<dbReference type="GO" id="GO:0030632">
    <property type="term" value="P:D-alanine biosynthetic process"/>
    <property type="evidence" value="ECO:0007669"/>
    <property type="project" value="UniProtKB-UniRule"/>
</dbReference>
<feature type="binding site" evidence="4 6">
    <location>
        <position position="468"/>
    </location>
    <ligand>
        <name>substrate</name>
    </ligand>
</feature>
<keyword evidence="7" id="KW-0812">Transmembrane</keyword>
<evidence type="ECO:0000256" key="2">
    <source>
        <dbReference type="ARBA" id="ARBA00022898"/>
    </source>
</evidence>
<dbReference type="PANTHER" id="PTHR30511:SF0">
    <property type="entry name" value="ALANINE RACEMASE, CATABOLIC-RELATED"/>
    <property type="match status" value="1"/>
</dbReference>
<dbReference type="PIRSF" id="PIRSF036464">
    <property type="entry name" value="Ser_ala_racem"/>
    <property type="match status" value="1"/>
</dbReference>
<comment type="function">
    <text evidence="4">Catalyzes the interconversion of L-alanine and D-alanine. May also act on other amino acids.</text>
</comment>
<feature type="active site" description="Proton acceptor; specific for D-alanine" evidence="4">
    <location>
        <position position="374"/>
    </location>
</feature>
<evidence type="ECO:0000256" key="1">
    <source>
        <dbReference type="ARBA" id="ARBA00001933"/>
    </source>
</evidence>
<dbReference type="InterPro" id="IPR009006">
    <property type="entry name" value="Ala_racemase/Decarboxylase_C"/>
</dbReference>
<keyword evidence="7" id="KW-1133">Transmembrane helix</keyword>
<dbReference type="GO" id="GO:0005829">
    <property type="term" value="C:cytosol"/>
    <property type="evidence" value="ECO:0007669"/>
    <property type="project" value="TreeGrafter"/>
</dbReference>
<dbReference type="PRINTS" id="PR00992">
    <property type="entry name" value="ALARACEMASE"/>
</dbReference>
<dbReference type="GO" id="GO:0008784">
    <property type="term" value="F:alanine racemase activity"/>
    <property type="evidence" value="ECO:0007669"/>
    <property type="project" value="UniProtKB-UniRule"/>
</dbReference>
<evidence type="ECO:0000259" key="8">
    <source>
        <dbReference type="SMART" id="SM01005"/>
    </source>
</evidence>
<evidence type="ECO:0000256" key="4">
    <source>
        <dbReference type="HAMAP-Rule" id="MF_01201"/>
    </source>
</evidence>
<comment type="catalytic activity">
    <reaction evidence="4">
        <text>L-alanine = D-alanine</text>
        <dbReference type="Rhea" id="RHEA:20249"/>
        <dbReference type="ChEBI" id="CHEBI:57416"/>
        <dbReference type="ChEBI" id="CHEBI:57972"/>
        <dbReference type="EC" id="5.1.1.1"/>
    </reaction>
</comment>
<keyword evidence="2 4" id="KW-0663">Pyridoxal phosphate</keyword>
<comment type="caution">
    <text evidence="9">The sequence shown here is derived from an EMBL/GenBank/DDBJ whole genome shotgun (WGS) entry which is preliminary data.</text>
</comment>
<keyword evidence="3 4" id="KW-0413">Isomerase</keyword>
<dbReference type="NCBIfam" id="TIGR00492">
    <property type="entry name" value="alr"/>
    <property type="match status" value="1"/>
</dbReference>
<evidence type="ECO:0000256" key="7">
    <source>
        <dbReference type="SAM" id="Phobius"/>
    </source>
</evidence>
<dbReference type="InterPro" id="IPR029066">
    <property type="entry name" value="PLP-binding_barrel"/>
</dbReference>
<dbReference type="GO" id="GO:0016020">
    <property type="term" value="C:membrane"/>
    <property type="evidence" value="ECO:0007669"/>
    <property type="project" value="InterPro"/>
</dbReference>
<dbReference type="InterPro" id="IPR011248">
    <property type="entry name" value="Serine/alanine_racemase"/>
</dbReference>
<feature type="transmembrane region" description="Helical" evidence="7">
    <location>
        <begin position="305"/>
        <end position="326"/>
    </location>
</feature>
<comment type="similarity">
    <text evidence="4">Belongs to the alanine racemase family.</text>
</comment>
<feature type="transmembrane region" description="Helical" evidence="7">
    <location>
        <begin position="184"/>
        <end position="203"/>
    </location>
</feature>
<feature type="transmembrane region" description="Helical" evidence="7">
    <location>
        <begin position="41"/>
        <end position="64"/>
    </location>
</feature>
<organism evidence="9 10">
    <name type="scientific">Yeguia hominis</name>
    <dbReference type="NCBI Taxonomy" id="2763662"/>
    <lineage>
        <taxon>Bacteria</taxon>
        <taxon>Bacillati</taxon>
        <taxon>Bacillota</taxon>
        <taxon>Clostridia</taxon>
        <taxon>Eubacteriales</taxon>
        <taxon>Yeguiaceae</taxon>
        <taxon>Yeguia</taxon>
    </lineage>
</organism>
<dbReference type="InterPro" id="IPR002656">
    <property type="entry name" value="Acyl_transf_3_dom"/>
</dbReference>
<sequence length="711" mass="80426">MNKNYTGIDYFRFIAALLIIAIHTSPLGSFSETGDFMLTRIIARVAVPFFFMTSGFFLISRYAYNNSKLWMFVKKTALIYGVAMLIYIPINIYNGYFRMDNLLPNIIKDIVFDGTLYHLWYLPASIIGATIAWYLVRKFDYGAALIMTGILYFIGLFGDSYYGLSEKIGILDGFYNLIFQISDHTRNGIFFAPIFFVLGGLIADNRHKIEFRKSICGFSISFVLMFIEALTLHFCNLQRHDSMYIFLLPCMYFLFNIILHFKGKRIIWLRTSSLIIYIIHPMMIVIIRLFAKLLHLENLLVDNSIIHYLIVCLSSVAFGIATTVLWNKYRPKKVRYDNDTDRAYIEIDLNNLEHNVKTLRKAMPPKCELMAVVKAQAYGHGAYEISTHLEKIGVRAFAVATIDEGISLRKYGIRGEILILGYTSIDRASELKKYNLIQTLISFEYANALNRQGVMVNAHIKIDTGMHRLGIPSADFLDVEKVFTMKNLNICGIFTHLCCSDSSMPDDIAFTRGQIDGFYNLIDHLKKSGINIPKLHIQSSYGFLNYPELKCSYVRTGVALYGVKSLPDDNIELQLDLRPVLSLKSRVVLIRQIEKGDSVGYGRSFVAERNSRIAILPIGYGDGFPRSLSNGNGRALIGQYIVPVIGRICMDQLAIDITDAEGIAVGDIATLIDTDGCTDLSADVVAKNSNSISNELLCRMGERLPVIIKRQ</sequence>
<dbReference type="Pfam" id="PF01168">
    <property type="entry name" value="Ala_racemase_N"/>
    <property type="match status" value="1"/>
</dbReference>
<dbReference type="Gene3D" id="3.20.20.10">
    <property type="entry name" value="Alanine racemase"/>
    <property type="match status" value="1"/>
</dbReference>
<feature type="transmembrane region" description="Helical" evidence="7">
    <location>
        <begin position="117"/>
        <end position="136"/>
    </location>
</feature>
<feature type="transmembrane region" description="Helical" evidence="7">
    <location>
        <begin position="244"/>
        <end position="262"/>
    </location>
</feature>
<dbReference type="NCBIfam" id="NF033131">
    <property type="entry name" value="vanT-G-Cterm"/>
    <property type="match status" value="1"/>
</dbReference>
<dbReference type="PANTHER" id="PTHR30511">
    <property type="entry name" value="ALANINE RACEMASE"/>
    <property type="match status" value="1"/>
</dbReference>
<keyword evidence="7" id="KW-0472">Membrane</keyword>
<feature type="transmembrane region" description="Helical" evidence="7">
    <location>
        <begin position="274"/>
        <end position="293"/>
    </location>
</feature>
<dbReference type="Gene3D" id="2.40.37.10">
    <property type="entry name" value="Lyase, Ornithine Decarboxylase, Chain A, domain 1"/>
    <property type="match status" value="1"/>
</dbReference>
<feature type="modified residue" description="N6-(pyridoxal phosphate)lysine" evidence="4 5">
    <location>
        <position position="374"/>
    </location>
</feature>
<dbReference type="RefSeq" id="WP_249319253.1">
    <property type="nucleotide sequence ID" value="NZ_JACRSN010000008.1"/>
</dbReference>
<dbReference type="GO" id="GO:0046677">
    <property type="term" value="P:response to antibiotic"/>
    <property type="evidence" value="ECO:0007669"/>
    <property type="project" value="InterPro"/>
</dbReference>
<accession>A0A926D955</accession>
<feature type="binding site" evidence="4 6">
    <location>
        <position position="650"/>
    </location>
    <ligand>
        <name>substrate</name>
    </ligand>
</feature>
<dbReference type="GO" id="GO:0016747">
    <property type="term" value="F:acyltransferase activity, transferring groups other than amino-acyl groups"/>
    <property type="evidence" value="ECO:0007669"/>
    <property type="project" value="InterPro"/>
</dbReference>
<feature type="transmembrane region" description="Helical" evidence="7">
    <location>
        <begin position="215"/>
        <end position="232"/>
    </location>
</feature>
<dbReference type="HAMAP" id="MF_01201">
    <property type="entry name" value="Ala_racemase"/>
    <property type="match status" value="1"/>
</dbReference>
<dbReference type="EMBL" id="JACRSN010000008">
    <property type="protein sequence ID" value="MBC8533662.1"/>
    <property type="molecule type" value="Genomic_DNA"/>
</dbReference>
<dbReference type="InterPro" id="IPR000821">
    <property type="entry name" value="Ala_racemase"/>
</dbReference>
<proteinExistence type="inferred from homology"/>
<dbReference type="Proteomes" id="UP000651482">
    <property type="component" value="Unassembled WGS sequence"/>
</dbReference>
<gene>
    <name evidence="9" type="primary">vanT</name>
    <name evidence="9" type="ORF">IAG03_06520</name>
</gene>
<dbReference type="Pfam" id="PF00842">
    <property type="entry name" value="Ala_racemase_C"/>
    <property type="match status" value="1"/>
</dbReference>
<keyword evidence="10" id="KW-1185">Reference proteome</keyword>
<evidence type="ECO:0000256" key="5">
    <source>
        <dbReference type="PIRSR" id="PIRSR600821-50"/>
    </source>
</evidence>
<dbReference type="SUPFAM" id="SSF50621">
    <property type="entry name" value="Alanine racemase C-terminal domain-like"/>
    <property type="match status" value="1"/>
</dbReference>
<feature type="domain" description="Alanine racemase C-terminal" evidence="8">
    <location>
        <begin position="580"/>
        <end position="709"/>
    </location>
</feature>
<comment type="cofactor">
    <cofactor evidence="1 4 5">
        <name>pyridoxal 5'-phosphate</name>
        <dbReference type="ChEBI" id="CHEBI:597326"/>
    </cofactor>
</comment>
<name>A0A926D955_9FIRM</name>
<dbReference type="InterPro" id="IPR001608">
    <property type="entry name" value="Ala_racemase_N"/>
</dbReference>
<dbReference type="AlphaFoldDB" id="A0A926D955"/>
<dbReference type="GO" id="GO:0030170">
    <property type="term" value="F:pyridoxal phosphate binding"/>
    <property type="evidence" value="ECO:0007669"/>
    <property type="project" value="UniProtKB-UniRule"/>
</dbReference>
<evidence type="ECO:0000256" key="6">
    <source>
        <dbReference type="PIRSR" id="PIRSR600821-52"/>
    </source>
</evidence>
<dbReference type="FunFam" id="3.20.20.10:FF:000002">
    <property type="entry name" value="Alanine racemase"/>
    <property type="match status" value="1"/>
</dbReference>
<feature type="transmembrane region" description="Helical" evidence="7">
    <location>
        <begin position="143"/>
        <end position="164"/>
    </location>
</feature>